<proteinExistence type="predicted"/>
<evidence type="ECO:0000313" key="2">
    <source>
        <dbReference type="Proteomes" id="UP000694569"/>
    </source>
</evidence>
<evidence type="ECO:0000313" key="1">
    <source>
        <dbReference type="Ensembl" id="ENSLLEP00000019123.1"/>
    </source>
</evidence>
<sequence>MWPRCRLPVGASALCVFVLCWLYAFPVSRLPEEKEIIREVQQIRDAWNQNRSAARGF</sequence>
<accession>A0A8C5MX94</accession>
<dbReference type="OrthoDB" id="10264956at2759"/>
<reference evidence="1" key="1">
    <citation type="submission" date="2025-08" db="UniProtKB">
        <authorList>
            <consortium name="Ensembl"/>
        </authorList>
    </citation>
    <scope>IDENTIFICATION</scope>
</reference>
<organism evidence="1 2">
    <name type="scientific">Leptobrachium leishanense</name>
    <name type="common">Leishan spiny toad</name>
    <dbReference type="NCBI Taxonomy" id="445787"/>
    <lineage>
        <taxon>Eukaryota</taxon>
        <taxon>Metazoa</taxon>
        <taxon>Chordata</taxon>
        <taxon>Craniata</taxon>
        <taxon>Vertebrata</taxon>
        <taxon>Euteleostomi</taxon>
        <taxon>Amphibia</taxon>
        <taxon>Batrachia</taxon>
        <taxon>Anura</taxon>
        <taxon>Pelobatoidea</taxon>
        <taxon>Megophryidae</taxon>
        <taxon>Leptobrachium</taxon>
    </lineage>
</organism>
<dbReference type="AlphaFoldDB" id="A0A8C5MX94"/>
<dbReference type="Proteomes" id="UP000694569">
    <property type="component" value="Unplaced"/>
</dbReference>
<dbReference type="GeneTree" id="ENSGT00910000148264"/>
<name>A0A8C5MX94_9ANUR</name>
<protein>
    <submittedName>
        <fullName evidence="1">Uncharacterized protein</fullName>
    </submittedName>
</protein>
<dbReference type="Ensembl" id="ENSLLET00000019875.1">
    <property type="protein sequence ID" value="ENSLLEP00000019123.1"/>
    <property type="gene ID" value="ENSLLEG00000012130.1"/>
</dbReference>
<keyword evidence="2" id="KW-1185">Reference proteome</keyword>
<reference evidence="1" key="2">
    <citation type="submission" date="2025-09" db="UniProtKB">
        <authorList>
            <consortium name="Ensembl"/>
        </authorList>
    </citation>
    <scope>IDENTIFICATION</scope>
</reference>